<protein>
    <submittedName>
        <fullName evidence="2">D-malate dehydrogenase [decarboxylating]</fullName>
        <ecNumber evidence="2">1.1.1.83</ecNumber>
    </submittedName>
</protein>
<sequence length="111" mass="12076">VKEVSDRGHSRRRHRPGGHPRGAPRPRPARGALRRRSRLLLRVVPVGLRALPQDGPDDGQGWSRPAGELRRDLLRCGRLAGRPGSRQPLGVAAGDLPGFRPVRLHPPGPVA</sequence>
<feature type="non-terminal residue" evidence="2">
    <location>
        <position position="111"/>
    </location>
</feature>
<dbReference type="EC" id="1.1.1.83" evidence="2"/>
<organism evidence="2">
    <name type="scientific">uncultured Thermomicrobiales bacterium</name>
    <dbReference type="NCBI Taxonomy" id="1645740"/>
    <lineage>
        <taxon>Bacteria</taxon>
        <taxon>Pseudomonadati</taxon>
        <taxon>Thermomicrobiota</taxon>
        <taxon>Thermomicrobia</taxon>
        <taxon>Thermomicrobiales</taxon>
        <taxon>environmental samples</taxon>
    </lineage>
</organism>
<name>A0A6J4UGV9_9BACT</name>
<feature type="non-terminal residue" evidence="2">
    <location>
        <position position="1"/>
    </location>
</feature>
<dbReference type="GO" id="GO:0046553">
    <property type="term" value="F:D-malate dehydrogenase (decarboxylating) (NAD+) activity"/>
    <property type="evidence" value="ECO:0007669"/>
    <property type="project" value="UniProtKB-EC"/>
</dbReference>
<feature type="compositionally biased region" description="Basic residues" evidence="1">
    <location>
        <begin position="9"/>
        <end position="36"/>
    </location>
</feature>
<gene>
    <name evidence="2" type="ORF">AVDCRST_MAG87-819</name>
</gene>
<proteinExistence type="predicted"/>
<evidence type="ECO:0000256" key="1">
    <source>
        <dbReference type="SAM" id="MobiDB-lite"/>
    </source>
</evidence>
<keyword evidence="2" id="KW-0560">Oxidoreductase</keyword>
<feature type="region of interest" description="Disordered" evidence="1">
    <location>
        <begin position="79"/>
        <end position="111"/>
    </location>
</feature>
<feature type="region of interest" description="Disordered" evidence="1">
    <location>
        <begin position="1"/>
        <end position="36"/>
    </location>
</feature>
<accession>A0A6J4UGV9</accession>
<dbReference type="EMBL" id="CADCWJ010000197">
    <property type="protein sequence ID" value="CAA9550410.1"/>
    <property type="molecule type" value="Genomic_DNA"/>
</dbReference>
<dbReference type="AlphaFoldDB" id="A0A6J4UGV9"/>
<evidence type="ECO:0000313" key="2">
    <source>
        <dbReference type="EMBL" id="CAA9550410.1"/>
    </source>
</evidence>
<reference evidence="2" key="1">
    <citation type="submission" date="2020-02" db="EMBL/GenBank/DDBJ databases">
        <authorList>
            <person name="Meier V. D."/>
        </authorList>
    </citation>
    <scope>NUCLEOTIDE SEQUENCE</scope>
    <source>
        <strain evidence="2">AVDCRST_MAG87</strain>
    </source>
</reference>